<organism evidence="5 6">
    <name type="scientific">Mesobacterium hydrothermale</name>
    <dbReference type="NCBI Taxonomy" id="3111907"/>
    <lineage>
        <taxon>Bacteria</taxon>
        <taxon>Pseudomonadati</taxon>
        <taxon>Pseudomonadota</taxon>
        <taxon>Alphaproteobacteria</taxon>
        <taxon>Rhodobacterales</taxon>
        <taxon>Roseobacteraceae</taxon>
        <taxon>Mesobacterium</taxon>
    </lineage>
</organism>
<dbReference type="Gene3D" id="2.150.10.10">
    <property type="entry name" value="Serralysin-like metalloprotease, C-terminal"/>
    <property type="match status" value="26"/>
</dbReference>
<dbReference type="InterPro" id="IPR013783">
    <property type="entry name" value="Ig-like_fold"/>
</dbReference>
<feature type="region of interest" description="Disordered" evidence="3">
    <location>
        <begin position="5088"/>
        <end position="5108"/>
    </location>
</feature>
<dbReference type="InterPro" id="IPR001343">
    <property type="entry name" value="Hemolysn_Ca-bd"/>
</dbReference>
<dbReference type="Gene3D" id="2.60.40.60">
    <property type="entry name" value="Cadherins"/>
    <property type="match status" value="1"/>
</dbReference>
<dbReference type="InterPro" id="IPR002126">
    <property type="entry name" value="Cadherin-like_dom"/>
</dbReference>
<dbReference type="Gene3D" id="2.60.40.3440">
    <property type="match status" value="5"/>
</dbReference>
<keyword evidence="2" id="KW-0964">Secreted</keyword>
<feature type="region of interest" description="Disordered" evidence="3">
    <location>
        <begin position="710"/>
        <end position="746"/>
    </location>
</feature>
<comment type="caution">
    <text evidence="5">The sequence shown here is derived from an EMBL/GenBank/DDBJ whole genome shotgun (WGS) entry which is preliminary data.</text>
</comment>
<feature type="region of interest" description="Disordered" evidence="3">
    <location>
        <begin position="1189"/>
        <end position="1249"/>
    </location>
</feature>
<dbReference type="InterPro" id="IPR050557">
    <property type="entry name" value="RTX_toxin/Mannuronan_C5-epim"/>
</dbReference>
<dbReference type="SMART" id="SM00112">
    <property type="entry name" value="CA"/>
    <property type="match status" value="1"/>
</dbReference>
<evidence type="ECO:0000256" key="3">
    <source>
        <dbReference type="SAM" id="MobiDB-lite"/>
    </source>
</evidence>
<comment type="subcellular location">
    <subcellularLocation>
        <location evidence="1">Secreted</location>
    </subcellularLocation>
</comment>
<evidence type="ECO:0000259" key="4">
    <source>
        <dbReference type="PROSITE" id="PS50268"/>
    </source>
</evidence>
<feature type="compositionally biased region" description="Low complexity" evidence="3">
    <location>
        <begin position="2811"/>
        <end position="2838"/>
    </location>
</feature>
<dbReference type="Pfam" id="PF17803">
    <property type="entry name" value="Cadherin_4"/>
    <property type="match status" value="2"/>
</dbReference>
<dbReference type="InterPro" id="IPR010566">
    <property type="entry name" value="Haemolys_ca-bd"/>
</dbReference>
<feature type="region of interest" description="Disordered" evidence="3">
    <location>
        <begin position="4977"/>
        <end position="5018"/>
    </location>
</feature>
<dbReference type="InterPro" id="IPR010221">
    <property type="entry name" value="VCBS_dom"/>
</dbReference>
<feature type="compositionally biased region" description="Gly residues" evidence="3">
    <location>
        <begin position="5009"/>
        <end position="5018"/>
    </location>
</feature>
<proteinExistence type="predicted"/>
<dbReference type="Proteomes" id="UP001348149">
    <property type="component" value="Unassembled WGS sequence"/>
</dbReference>
<dbReference type="InterPro" id="IPR006644">
    <property type="entry name" value="Cadg"/>
</dbReference>
<dbReference type="InterPro" id="IPR018511">
    <property type="entry name" value="Hemolysin-typ_Ca-bd_CS"/>
</dbReference>
<feature type="compositionally biased region" description="Low complexity" evidence="3">
    <location>
        <begin position="1166"/>
        <end position="1177"/>
    </location>
</feature>
<gene>
    <name evidence="5" type="ORF">VK792_05055</name>
</gene>
<feature type="compositionally biased region" description="Low complexity" evidence="3">
    <location>
        <begin position="2984"/>
        <end position="2997"/>
    </location>
</feature>
<dbReference type="InterPro" id="IPR015919">
    <property type="entry name" value="Cadherin-like_sf"/>
</dbReference>
<evidence type="ECO:0000256" key="2">
    <source>
        <dbReference type="ARBA" id="ARBA00022525"/>
    </source>
</evidence>
<dbReference type="PRINTS" id="PR00313">
    <property type="entry name" value="CABNDNGRPT"/>
</dbReference>
<dbReference type="Pfam" id="PF17963">
    <property type="entry name" value="Big_9"/>
    <property type="match status" value="8"/>
</dbReference>
<evidence type="ECO:0000313" key="5">
    <source>
        <dbReference type="EMBL" id="MEC3860643.1"/>
    </source>
</evidence>
<protein>
    <submittedName>
        <fullName evidence="5">Tandem-95 repeat protein</fullName>
    </submittedName>
</protein>
<dbReference type="InterPro" id="IPR025193">
    <property type="entry name" value="DUF4114"/>
</dbReference>
<dbReference type="Pfam" id="PF05345">
    <property type="entry name" value="He_PIG"/>
    <property type="match status" value="2"/>
</dbReference>
<dbReference type="RefSeq" id="WP_326296270.1">
    <property type="nucleotide sequence ID" value="NZ_JAYLLH010000005.1"/>
</dbReference>
<dbReference type="Pfam" id="PF17892">
    <property type="entry name" value="Cadherin_5"/>
    <property type="match status" value="3"/>
</dbReference>
<feature type="region of interest" description="Disordered" evidence="3">
    <location>
        <begin position="2484"/>
        <end position="2537"/>
    </location>
</feature>
<dbReference type="Pfam" id="PF13448">
    <property type="entry name" value="DUF4114"/>
    <property type="match status" value="1"/>
</dbReference>
<dbReference type="SMART" id="SM00736">
    <property type="entry name" value="CADG"/>
    <property type="match status" value="3"/>
</dbReference>
<feature type="region of interest" description="Disordered" evidence="3">
    <location>
        <begin position="2971"/>
        <end position="3002"/>
    </location>
</feature>
<dbReference type="PANTHER" id="PTHR38340:SF1">
    <property type="entry name" value="S-LAYER PROTEIN"/>
    <property type="match status" value="1"/>
</dbReference>
<dbReference type="CDD" id="cd11304">
    <property type="entry name" value="Cadherin_repeat"/>
    <property type="match status" value="2"/>
</dbReference>
<sequence>MNAVGSETDDLLRGTPGDEDYRAGLGNDLIIDGRGQDVFTFELGDGQDRITTSGAADGFGVIAFGPGIALEGVTAKRDADGNIILLIAGSEDRLTLIDPQADPDAIVGTLRFADGRERSIAAMAAAIPATDSDDHVIVASGPLVQSGPEPGANLFGLAGNDWLESGRGADVLDGGIGNDLLQGHSGGDTYTFERGDGQDTIADVEQRDAAAIDVLRFGAGIAPGEIEVLSTGPLDLVIAIAGTSDRITIRDMFANVGRDGRIERFEFADGTTLTLDQILALAATGTDGDDLIDLGDERGFTTVVRGGAGNDTLDGGRGDTTYVLNPGDGQDVVEEGNWISTTDTVRFGAGLSKADMVAVRQGDDLLIRFVGSSDRLLVRDQYGFTSPPVEVFAFESETSLSAEEITALLIDEAAAQRLMYPSVADTDPFTDPVFARAHGDAPTGGGGDTETGAAAQPRRFVAQPGVVDTFGTFVPLVDDGAGLITIAGFEPGDLGDVLDIRLATGLAGEIVARQEGADIYVYFVDAGQTDLDAARRLFRLEGVALTDLSGGNFNGAPFATTAPQTLTGDATAEGLTGGWGDDTVRAESGDDTVTGAQGNDLLSGQAGNDSYILGPGFGDDTISEDGPNYTSPADKVVFAAGLTLADLQVTAEGGDLILTFANTGDRLRIASTMTNDRYRVETVEFADGTILSHAELVALALAPGEGDQDLQGSYNAESISGAGGNDTLTGRGGDDTLTGGTGNDLLRGQSQNDTYLFAPGFGDDTIFEDGPNYNSAADVIVLGAGYVPGDLRVVADGADLVLRFAGTEDRIRIQNTLTNDRYRVETLRFDDGTELRHAELAAMAWQPLPTDQRMDGSYDAEALATGGGNDTVYARGGDDTLTGGSGNDFLAGQFGNDTYVFDAGFGQDTIADDGPNYASPADRVVFGPGLERGDLWVVADGNDLILGFSGRSDSLRLQSTLGNDRYRIETVAFDDGTELSHAELVTLALVAGDGDDDLSGSFDAESLSGGAGNDTLRGQGGNDTLSGGLGNDFLEGGWNDDSYLFEAGFGHDTLSDNAPSYASGADEIVFGAGLSLDDLQARAVSDGIELRFGAGEDRLLIANGLLSDRYFIETLRFDDGRTLSRADLLTRLATGTAGDDSLAGDDAANAIDALAGNDTVQGNGGDDTITGGAGADSIAGGAQADDLGGDAGDDTILGDTGNDTLSGGAGFDRIEGGSNDDSLMGGDGNDTLDGGDHSDTLEGGAGNDWLTGGARDDTYRFGLGFGHDVIDEKVGSSFLSGTDAVVFDATITVADVTVYLDGDDLVLTVAGGDRLRILGTVAGGEKRVESVTFVADGTSWTHDAMMAAAQPWPGAEGLVQQGDPATNVLAGGAGDDQLLGLRQTASLMQGAGGNDTLTGGQGGETLDGGNGNDLLQGRDGNDTYRFGAGFGQDTIDDGGSNATGVNVDRVVFDASIAVSDVTIERAGPDEADLLLKFASGDRLTVVGGNLAAPATGGIDDVLFDDGTVWTLAQLQAMAGAPNPQGQQILAPTDPVDDTLTGDVGDDYLSGLLGDDTLRGGAGNDYLQGGDGNDVLDGGSGNDTLSGGAGVDTYRFAAGFGRDFLSGEYDDAGLGPSVLVFDPSLAPADLLVFVDPNGRLHLNFAGTDDWIELAGLGTGGEGANPIAFVARFEADGSTLSQADLQARATAVPAGQTVWGDIADDALTGTGRGPVLHGLGGNDTLTAQGPHADLQGGPGDDLLIAGAGRSTLDGGDGSDTFRVAGAFDQVRVFSDYGVTAGEVDILDLPDLLPTDVIAEYDSLSTAQLARVGGEGRILLSSLAVSEIRFSNSTVWSWDDFVALADAATQRGVSVSGGDNAGLISGSGFDDYLYGYSGAESILGLAGSDSIHGGLGDDTITGGAGHDSIDGGRGNDLMQFGAGFGHDVVRLSFYDTDQDVIAFGAGIAPGDISVTELIGGDLLLTTTGGDSLRLSGVAVRTPISEVRFDDGTTWTWDDLRALVSTTVAVQRGTAVDDILTGSAGGDDIEAGFGNDTIDAGAGDDYVDGGDGADEIAGGRGDDYLTDYAGGATFRFAAGFGQDTVDALLDGAPVNVVFDAPLLSSDLYVETPYPDGPLILRFAGTEDRVQIEAWVGTSEAYGVTEVRFADGTTFSQDDLRRMAVVPDSVELEGDPAILPPGGPGDDLLTGSARRNLLQGGAGNDTLDDQTGDDTLDGGPGDDLLRNGNGDDLFLFSAGFGQDVITYEAFAFDQDVIRFDGTILPASVQAELWDNDLSLRIDGSGDRILIERGASRQVFAEVQFADGTVWTRDDVLARAAARSGVVIDSVDRAETLTGTALPDLLDGMQGDDRISGLGDDDTLIAGSGHDTLTGGTGDDDLRDDGGDDTYVFAAGDGADTITDLAGTDVLQLGAGIAPGDVSVDRLGADDLLLRVGADRIVIRGGMEAGQAIESVTFADGTIWTHATLRAMALATGDGNDAVTGTGFGETIAGQGGDDTLDGAGGNDSLLGGTGSDQLSGGEGNDTLSGGAGRDLLDGGPGDDTYRFGTGDGNVIITDGDGANVLDLSAGILPGDVVVSALGDDIHLRLGATEDRVILRDAMIGTVVDVVRFDGGTLWGPAELLAMAQAGSGDVSGTDSDDTLAGSAANDRIDAMDGADLIEAGSGDDTVEGGAGNDTVSGGPGRDLLNDASGDDQYRFGLGDGEVRIADLSGTDAIALGTGIAPEDVAVSQMPDGSLLLRISGTEDRIVIDSALGDANRAIEVLRFADGREWTWAQMLAASQKGSDADQAFLGTDADETLAGQAGDDTIGGQGGADDIFGGAGSDDLSGGDGNDTLDGGTGSDALAGGAGDDLYRFGHGFGQDTITDTQGMDRVALGAGITLSDIRVSRSGDDLILRLFGTQDRLTIADALAGGTVTRVLFDDGSELDAQGLRALATAGTAGDDSYQGTADEDLLIGLGGNDSLSGLGGADDLRGGAGDDSLDGGDGADSLDGGPGDDTSSGGPGGDTYLFTAGDGLLRIDDQGDAADDDVLSIAGYGLDALRFSQTGADGADLTIRFAGSADRITVAGAFAGDAGKIERLRLSDSGAALSFEDITARVRPDRGVDGAVIYGDATAQSLTGTAQADYFEGGGGADTITGGDGDDVFGDLLTDDAQDSLTGGAGRDTYRYVPTAAVGTGIAVDVITDFTPGDAGDILRLASATPNPFANGRLQIQQDGADTQIILNADDGTSRPILRLLGVDATQLTAANFGGVAVTAVSTEVHGDDDPNTLTGGPLSEKVFGNGGADTITGLAGDDSLAGGADGDVIAGGYGNDALAGEAGNDDLSGGAGNDTLSGGPGDDTLRGSDDAAQFPGDDLFHGGTGNDLLIGGSEDDLYLYGANDGQDTITDTGGVDVIEFEAGILPDHVAVVLLGDDLELRVTTGDTRIRLTGAVADPVGTDIDSVVFADGTTWDRTDLLTRAMTATAGDDVLRILTGDSLGGLAGNDDLTGTDAADTLTGGAGDDTTRGGLGDDTYVFSLGGGQDLIDDAGGLSTLVLGAGILPGDVAVVPGLPTIVLQILGTGDRIDTGLTPDPEMPLQVQFTDVTTVWQASDLLAMALATTAGDDVVQGSDSSETVDGQAGDDRLMTAGGADDLRGGAGVDLLEGGLGDDTYRFDLGDDQDRIVDAGGADVFILGPGITPDDIRVAQSSDGSAMILAIGSDGDRVRIDSALGDGRIETVRFDDGSAWHMADLIARVPTALDDFIYGDEADNPLAGGLGDDRVSGGAGNDTYRFAAGDGRDILRDLSTSAADTLIVSGYAASDLRFTRLGTTSPDLRITFAGSQDDQIIIADGLATNGAGIERLVFEDDGTELTIPDILSLLADGQVSDDDDVIFGTDGADDLDGGAGDDLLIGLRGDDTFRFGAGGGSDRIDAFGSGQNLVILSGLNVADLASVARAGPGSADLVLSFTGGEQLTLVDALGSLNGLYGSLTLRFADGTQWARGDMRAAALDGVRTAGADVIEGFDGADAFTLTGGDDTVEGKAGSDTYRWTPGLGEVWIKDGGAALADLDVLYLSGVQVADVSVSRLFQGSTSVRFEFAGHPVDGLTVMDVLAGNATSVDQIVFDDGTIWTPQTLLELLDNNAPVATDDGFFAVTAGEDLVIDLADILSNDFDADGDTLRLVTVDGSPDGSATLPGDGTLRFTPVDGFLGATTIAYSITDDRNAFGDAVINVTVRPPAQVRDDDGFTMDEDGTLTIRVERLLSNDADGDRMVVGQVFDAVGGSVSLSSNGDISFTATPDFNGPAQFTYAANTLEGGRGEATVFIDVIPVNDAPVAGDDGGFTARQGTPLIVAASTLLSNDGDIDGDALTLAEVFSTPDLSVAIDADGNVVATPAPGFFGPATFEYRVEDAGGLSAIATATVDVIAATTGTEARDDRFDTDSNGDPLLEDNPVVIGLDRLLLNDNVSGDVTLAAVSGAQNGRAVLLDNQTVLFTPDQNFNGDGQFSYTIDDARGGRSTATAVLSFGAVNDRPVARDDSFRDPDSTHFLRGTQDQALEIALLDLLQNDYDVEGFGITFENATGPVHGSIQQTDDSVIFTPDAGFWGETTFGYSITDPDGAVDGAQVTIYFDPTSDAPPVAVSDQVLVPEDIPVTIKLDTLLANDSDVDGEPLEIIGWRYIDPLADFFKFGPAAVGFLNGTIEEDANGDFLFTPFIDATRSSGIVYSVTDNNDGVVEGFLDIVIVPSNDDPTVVEDPGFVTPLDVPLVIRVSDLLFNDYDIEQADTDGDGTIDHDLDDPDRARPTFVGVDALWDPVELAQGNRVPLGAFEIVEFRGEEFLVARFASGFSGDVTIEYRIADEEGLEDTGFAYATVADYYGRELSGTPQVDYIEGNALDEVIHGYNRDDWIVALGGNDTIQTGLGADFIQAGDGDDLIDAGDGNDDIRGGAGFDIVTFFGSNTGVRADLNTLIGQGGFAAGDQYVDIEGFIGTAYQDTLGGDDAANDLSGMDGDDLIEGRGGADTQTGGDGDDTLSGGAGGDSLSGGAGRDWASYEFGTEAVQVSLAGGTATGGDAQGDTLTGIENLLGGDAADQLEGDGSDNALSGGRGDDTLIGLGGNDTLSGGRGADDLRGGDGIDTADYSLSTEGIRIDLAAGTAIGGDAAGDTLSGIEIIEASYHDDVLAGDAADNTFRGSRGADDIDGRDGVDTADYTRATEAVAVNLATGQGTAGEAAGDRLTSIERLLGSIHNDTFTGSAGVDVFDGRFGADLLIGAGGSDRYLFGFDSGADTIIDTGDASDTDQLRLGAGIAEKDVSLLRVGDDLFVELERDDGYLIDTVTVTGHFLGTATGIEQIVFEDGTIWDRAAMDARLRDGRFNAMDDIFRLGVEDEVAIIDPADLVLNDAETGVGDLVLVSVQAAQDGSVSINSDGMIEFLGAQDFNGDAFFAYTVRDPMGRDSTARVEVNLSPVNDAPVAVDDPLQYGIEDVPLRIRIENLLANDYDVDGDAESEKLRIVSLQPLTNADGEALRPYEDKDNYDGPATDMTWKIDGKYIELLSRPDHFGFAGFRYVLEDGDGAQSTADVEVYLAPVNDAPRIRDGAEWAKLGETTTFTVDQMMRKVYDVEDDGFTFVGLHIGADGNASFNGTEVFDAAQGLVHFTPDALGDAHISFDVIDDLGAEATLDFNIQVRPQNLPPSAKDDRGFRLLQDGVITIDPADLLANDTDPDDDVLVFDSVYRFAENGKVRVNADGMIEFAARSDYNGAASFEYTISDGRGGFDSAVVHLTILPVNTGPELRGDVVTGLEDGPLYVIPAEAFGNDLDLDGDVLFFESAALLGELTQQYLSPNYTVRATAPNNADLPDWLSFDAATMTFTGDVPADHEGPVEVAVFLTDPSNGGVHVARFSWSSPSHKADLSTGVSVEAQVLDGFRIREAFDWSLDDTGAGIASFDISDGVFSAQVNGGRALPSWLVFDDATRSLSMSDFGVEDTDSPARVQIVFTPGARPDLPDDVYYATDRGFTLEFVIDPTDPQLDAFNAVLAGDPSLEGAGLFGLDLSSAPTLTVARESGAPLDDWLSFDAGTLSFSGLPPSRYVGAVPVRIDVAGDGALPAMSLITEAVVDETFAVITPGNDTPFAVRDLPERIDLTAPGDFTGAIALTYTAEDEKGGQSDAPASIVFNVTPTRELAVAGEDRVDLFEGGSVTFNVADLLLNDRDDDGDPLRITGFGTAANGTVVVTPGMVTIAAPAGLAPLPGGTWSAALAGRDALPDWMSVDAATGALTAVIPLDLTGSYDVVFANTDGTVTRSDTVTAFFDGNAGAVVSYTPDPAFAGEESLTYTLTDDAEGPVTGTVLLDVASLLDPPIAATDRFDAYEDGTLVLTPDMLLANDSDVDGDPIRFLGVDGGVNGTVMLDGDQITFTPDPDFAGQASFTYRVTDDRHGESIGTVEVSVISTNQAPEAVTDIFAATEDTPYEFTITDLLANDTDPDGDTLTFVKLSGEGRDGRILELPDGRYQFVPDENVTGQVSFSYIVTDGRLRDTGTISFDIAPVNDAPIANPDGFFLGDQDAPIVVDFADLLINDRDVEGDAFSIVEVFDGDNGTVYRDGETAVFQGRPGYFGDGGFSYRVTDVHGATSIGYAQVLVLPLFDVPVAVSDDGYEMLEDSYLDLDPADLMANDDIPLGSEVIFLGLSAGFGHVGNATVAELDNGLWRVTTAPDFFGELVLRYALTNETGFEVPTTVTIDVIGTADAPGAGDDQLTILEDLQTAIFVTELLANDSDPDRQGFALTRLLDAEGVTVELTADGQVLITPPDGFHGDAWFEYEIADSDGLTDTARVSVRVEAQNDAPVITDPGLLLADKGAAVAITLPAGTVVDPDGDALVVELRSPGGAALPDWLAFEPATQTLTGQPPDGFSGDVALELFVSDGQAEVIQALTLRIPAADGNSAPVLAAPVADQHATEDAAFALTLPSDPFTDADGDALAFALSLADGGALPAWMAFDAVTLALTGTPPADFNGTVPLRLTASDGQAQATSDFALIVDPVNDAPVITSADAVSVVGDATLVGTITATDLEGDGITFAISGGADAALFTLVAGQLSFAAIPDFQAPRDANGDNVYEVQVTASDGTDGVGQLMRITVMPPATAITTGTITEGDLGDVARASGVLSPAMTYADLAATPGESGFGSFVLSSGVWTYTLDQTAVQQLAAGDTVTDAITYVSSGGVAQRVTMTILGTGDAPTLSNLPAVLTVQEDVASPIDLSATDLTDPDSAVLELRLSLNTGSFAAPADGTALGVTATQISTTLISLTGRTEAINAYLDTATNIRYVTPLNTFGTLVATLTLLADDQSALGQVALGQVQIGAVPVNDAPHDVILTGGTVQENAAAGTVVGGLAAVDVDGDRHDFSLVSDPSGLFAIDGANLVVAPGAQVDFETSATHTVTVRATDVGGLSFDKALTIAVTDVDDGGPGPDDGGVTVVPVGGGTEVITLGTGQTELRGRVQDFNGDTFNGFDTEDTFVFTDAMVARDAITFDRAAGTLSIDSNGDGTPDQTITLTGDFSGGDFMAVTRDGQTRITFEPYLPKLNESTPVDLSQVNGITNQDYLTGDGMTGFRVEVLPMLGRARFDNSLGVYEVNSAGDIVDVRVLSASTQILPGGPQFDVTGVENGHQLGLFIVQNGFGWASRLAAGDTFDFVDAVTGGTANILSGTGATLTVNGIDAGQTVFHSIESALNPTGLQHALSGVVQGGQAIIVGFEDLIGGGDRDYQDVVFTVTTIDDIL</sequence>
<feature type="region of interest" description="Disordered" evidence="3">
    <location>
        <begin position="2797"/>
        <end position="2838"/>
    </location>
</feature>
<name>A0ABU6HDV3_9RHOB</name>
<dbReference type="SUPFAM" id="SSF51120">
    <property type="entry name" value="beta-Roll"/>
    <property type="match status" value="30"/>
</dbReference>
<evidence type="ECO:0000313" key="6">
    <source>
        <dbReference type="Proteomes" id="UP001348149"/>
    </source>
</evidence>
<feature type="compositionally biased region" description="Gly residues" evidence="3">
    <location>
        <begin position="1399"/>
        <end position="1411"/>
    </location>
</feature>
<reference evidence="5 6" key="1">
    <citation type="submission" date="2024-01" db="EMBL/GenBank/DDBJ databases">
        <title>Mesobacterium rodlantinim sp. nov., isolated from shallow sea hydrothermal systems off Kueishantao Island.</title>
        <authorList>
            <person name="Su Z."/>
            <person name="Tang K."/>
        </authorList>
    </citation>
    <scope>NUCLEOTIDE SEQUENCE [LARGE SCALE GENOMIC DNA]</scope>
    <source>
        <strain evidence="5 6">TK19101</strain>
    </source>
</reference>
<dbReference type="PROSITE" id="PS00330">
    <property type="entry name" value="HEMOLYSIN_CALCIUM"/>
    <property type="match status" value="30"/>
</dbReference>
<evidence type="ECO:0000256" key="1">
    <source>
        <dbReference type="ARBA" id="ARBA00004613"/>
    </source>
</evidence>
<dbReference type="EMBL" id="JAYLLH010000005">
    <property type="protein sequence ID" value="MEC3860643.1"/>
    <property type="molecule type" value="Genomic_DNA"/>
</dbReference>
<dbReference type="Gene3D" id="2.60.40.10">
    <property type="entry name" value="Immunoglobulins"/>
    <property type="match status" value="5"/>
</dbReference>
<feature type="region of interest" description="Disordered" evidence="3">
    <location>
        <begin position="3318"/>
        <end position="3352"/>
    </location>
</feature>
<feature type="region of interest" description="Disordered" evidence="3">
    <location>
        <begin position="5064"/>
        <end position="5083"/>
    </location>
</feature>
<feature type="compositionally biased region" description="Low complexity" evidence="3">
    <location>
        <begin position="725"/>
        <end position="746"/>
    </location>
</feature>
<keyword evidence="6" id="KW-1185">Reference proteome</keyword>
<dbReference type="InterPro" id="IPR040853">
    <property type="entry name" value="RapA2_cadherin-like"/>
</dbReference>
<feature type="region of interest" description="Disordered" evidence="3">
    <location>
        <begin position="1391"/>
        <end position="1411"/>
    </location>
</feature>
<dbReference type="NCBIfam" id="TIGR01965">
    <property type="entry name" value="VCBS_repeat"/>
    <property type="match status" value="1"/>
</dbReference>
<dbReference type="InterPro" id="IPR041690">
    <property type="entry name" value="Cadherin_5"/>
</dbReference>
<feature type="domain" description="Cadherin" evidence="4">
    <location>
        <begin position="7346"/>
        <end position="7437"/>
    </location>
</feature>
<dbReference type="PANTHER" id="PTHR38340">
    <property type="entry name" value="S-LAYER PROTEIN"/>
    <property type="match status" value="1"/>
</dbReference>
<dbReference type="PROSITE" id="PS50268">
    <property type="entry name" value="CADHERIN_2"/>
    <property type="match status" value="1"/>
</dbReference>
<dbReference type="Pfam" id="PF06594">
    <property type="entry name" value="HCBP_related"/>
    <property type="match status" value="7"/>
</dbReference>
<feature type="region of interest" description="Disordered" evidence="3">
    <location>
        <begin position="1156"/>
        <end position="1177"/>
    </location>
</feature>
<dbReference type="SUPFAM" id="SSF49313">
    <property type="entry name" value="Cadherin-like"/>
    <property type="match status" value="6"/>
</dbReference>
<dbReference type="NCBIfam" id="NF012211">
    <property type="entry name" value="tand_rpt_95"/>
    <property type="match status" value="12"/>
</dbReference>
<dbReference type="Gene3D" id="2.60.40.2810">
    <property type="match status" value="3"/>
</dbReference>
<dbReference type="InterPro" id="IPR011049">
    <property type="entry name" value="Serralysin-like_metalloprot_C"/>
</dbReference>
<accession>A0ABU6HDV3</accession>
<feature type="region of interest" description="Disordered" evidence="3">
    <location>
        <begin position="2659"/>
        <end position="2684"/>
    </location>
</feature>
<dbReference type="Pfam" id="PF00353">
    <property type="entry name" value="HemolysinCabind"/>
    <property type="match status" value="41"/>
</dbReference>